<keyword evidence="4 5" id="KW-0472">Membrane</keyword>
<feature type="transmembrane region" description="Helical" evidence="5">
    <location>
        <begin position="172"/>
        <end position="190"/>
    </location>
</feature>
<dbReference type="PANTHER" id="PTHR23542:SF1">
    <property type="entry name" value="MAJOR FACILITATOR SUPERFAMILY (MFS) PROFILE DOMAIN-CONTAINING PROTEIN"/>
    <property type="match status" value="1"/>
</dbReference>
<feature type="domain" description="Major facilitator superfamily (MFS) profile" evidence="6">
    <location>
        <begin position="215"/>
        <end position="411"/>
    </location>
</feature>
<dbReference type="Pfam" id="PF07690">
    <property type="entry name" value="MFS_1"/>
    <property type="match status" value="1"/>
</dbReference>
<dbReference type="Proteomes" id="UP000800981">
    <property type="component" value="Unassembled WGS sequence"/>
</dbReference>
<dbReference type="InterPro" id="IPR020846">
    <property type="entry name" value="MFS_dom"/>
</dbReference>
<evidence type="ECO:0000256" key="1">
    <source>
        <dbReference type="ARBA" id="ARBA00004651"/>
    </source>
</evidence>
<comment type="subcellular location">
    <subcellularLocation>
        <location evidence="1">Cell membrane</location>
        <topology evidence="1">Multi-pass membrane protein</topology>
    </subcellularLocation>
</comment>
<feature type="transmembrane region" description="Helical" evidence="5">
    <location>
        <begin position="304"/>
        <end position="326"/>
    </location>
</feature>
<keyword evidence="8" id="KW-1185">Reference proteome</keyword>
<dbReference type="InterPro" id="IPR011701">
    <property type="entry name" value="MFS"/>
</dbReference>
<evidence type="ECO:0000259" key="6">
    <source>
        <dbReference type="PROSITE" id="PS50850"/>
    </source>
</evidence>
<evidence type="ECO:0000256" key="3">
    <source>
        <dbReference type="ARBA" id="ARBA00022989"/>
    </source>
</evidence>
<feature type="transmembrane region" description="Helical" evidence="5">
    <location>
        <begin position="88"/>
        <end position="114"/>
    </location>
</feature>
<feature type="transmembrane region" description="Helical" evidence="5">
    <location>
        <begin position="281"/>
        <end position="298"/>
    </location>
</feature>
<dbReference type="PROSITE" id="PS50850">
    <property type="entry name" value="MFS"/>
    <property type="match status" value="1"/>
</dbReference>
<feature type="transmembrane region" description="Helical" evidence="5">
    <location>
        <begin position="45"/>
        <end position="67"/>
    </location>
</feature>
<feature type="transmembrane region" description="Helical" evidence="5">
    <location>
        <begin position="249"/>
        <end position="269"/>
    </location>
</feature>
<feature type="transmembrane region" description="Helical" evidence="5">
    <location>
        <begin position="216"/>
        <end position="237"/>
    </location>
</feature>
<evidence type="ECO:0000256" key="5">
    <source>
        <dbReference type="SAM" id="Phobius"/>
    </source>
</evidence>
<keyword evidence="2 5" id="KW-0812">Transmembrane</keyword>
<dbReference type="RefSeq" id="WP_166280771.1">
    <property type="nucleotide sequence ID" value="NZ_JAANNP010000003.1"/>
</dbReference>
<dbReference type="SUPFAM" id="SSF103473">
    <property type="entry name" value="MFS general substrate transporter"/>
    <property type="match status" value="1"/>
</dbReference>
<reference evidence="7 8" key="1">
    <citation type="submission" date="2020-03" db="EMBL/GenBank/DDBJ databases">
        <title>Two novel Motilibacter sp.</title>
        <authorList>
            <person name="Liu S."/>
        </authorList>
    </citation>
    <scope>NUCLEOTIDE SEQUENCE [LARGE SCALE GENOMIC DNA]</scope>
    <source>
        <strain evidence="7 8">E257</strain>
    </source>
</reference>
<evidence type="ECO:0000256" key="4">
    <source>
        <dbReference type="ARBA" id="ARBA00023136"/>
    </source>
</evidence>
<sequence>MLGPYRDVLSVPGARAFSAAAFVARLPISMEALAVLFLVESTTGRYAPAAAVSAVLAVCTGASAPFIGRAADRRGQGWVLRRAPLVRAAAMLALLGAALADLPLAVLLALAALAGSATAQAGSLVRSRWSHVLADRPTLLHTAYSLESALDELIFVVGPVGVTLLATQVDPVAGVLLPLAALLVGSGALARQRRTEPAPHPRSGGRAASVIGRPPLALLTVVFLVMGGVFGAAEVIAVAFTEERGQPSAAGWVLGAFAISSMASGLVWGAVHWRWSLTRRFLVAAVAFGLASLTFPLASESWMLAALLCLSGFAISPSIISGLGLAGDLAPPGRSTEALTWVTTGITFGAAAAAAVAGPIVDAHGARTALWVCSAAGGVSALLALVIAPLLAASARDAGRGPQVPAAAPGS</sequence>
<evidence type="ECO:0000313" key="8">
    <source>
        <dbReference type="Proteomes" id="UP000800981"/>
    </source>
</evidence>
<feature type="transmembrane region" description="Helical" evidence="5">
    <location>
        <begin position="338"/>
        <end position="357"/>
    </location>
</feature>
<dbReference type="InterPro" id="IPR036259">
    <property type="entry name" value="MFS_trans_sf"/>
</dbReference>
<feature type="transmembrane region" description="Helical" evidence="5">
    <location>
        <begin position="16"/>
        <end position="39"/>
    </location>
</feature>
<keyword evidence="3 5" id="KW-1133">Transmembrane helix</keyword>
<evidence type="ECO:0000313" key="7">
    <source>
        <dbReference type="EMBL" id="NHC13833.1"/>
    </source>
</evidence>
<organism evidence="7 8">
    <name type="scientific">Motilibacter deserti</name>
    <dbReference type="NCBI Taxonomy" id="2714956"/>
    <lineage>
        <taxon>Bacteria</taxon>
        <taxon>Bacillati</taxon>
        <taxon>Actinomycetota</taxon>
        <taxon>Actinomycetes</taxon>
        <taxon>Motilibacterales</taxon>
        <taxon>Motilibacteraceae</taxon>
        <taxon>Motilibacter</taxon>
    </lineage>
</organism>
<accession>A0ABX0GX60</accession>
<dbReference type="EMBL" id="JAANNP010000003">
    <property type="protein sequence ID" value="NHC13833.1"/>
    <property type="molecule type" value="Genomic_DNA"/>
</dbReference>
<evidence type="ECO:0000256" key="2">
    <source>
        <dbReference type="ARBA" id="ARBA00022692"/>
    </source>
</evidence>
<dbReference type="Gene3D" id="1.20.1250.20">
    <property type="entry name" value="MFS general substrate transporter like domains"/>
    <property type="match status" value="2"/>
</dbReference>
<dbReference type="PANTHER" id="PTHR23542">
    <property type="match status" value="1"/>
</dbReference>
<proteinExistence type="predicted"/>
<feature type="transmembrane region" description="Helical" evidence="5">
    <location>
        <begin position="369"/>
        <end position="393"/>
    </location>
</feature>
<gene>
    <name evidence="7" type="ORF">G9H71_08570</name>
</gene>
<name>A0ABX0GX60_9ACTN</name>
<protein>
    <submittedName>
        <fullName evidence="7">MFS transporter</fullName>
    </submittedName>
</protein>
<comment type="caution">
    <text evidence="7">The sequence shown here is derived from an EMBL/GenBank/DDBJ whole genome shotgun (WGS) entry which is preliminary data.</text>
</comment>